<accession>X6MXT3</accession>
<evidence type="ECO:0000256" key="2">
    <source>
        <dbReference type="SAM" id="Phobius"/>
    </source>
</evidence>
<keyword evidence="2" id="KW-0472">Membrane</keyword>
<proteinExistence type="predicted"/>
<evidence type="ECO:0000256" key="1">
    <source>
        <dbReference type="SAM" id="MobiDB-lite"/>
    </source>
</evidence>
<feature type="transmembrane region" description="Helical" evidence="2">
    <location>
        <begin position="41"/>
        <end position="65"/>
    </location>
</feature>
<feature type="region of interest" description="Disordered" evidence="1">
    <location>
        <begin position="1"/>
        <end position="20"/>
    </location>
</feature>
<dbReference type="EMBL" id="ASPP01014937">
    <property type="protein sequence ID" value="ETO18421.1"/>
    <property type="molecule type" value="Genomic_DNA"/>
</dbReference>
<reference evidence="3 4" key="1">
    <citation type="journal article" date="2013" name="Curr. Biol.">
        <title>The Genome of the Foraminiferan Reticulomyxa filosa.</title>
        <authorList>
            <person name="Glockner G."/>
            <person name="Hulsmann N."/>
            <person name="Schleicher M."/>
            <person name="Noegel A.A."/>
            <person name="Eichinger L."/>
            <person name="Gallinger C."/>
            <person name="Pawlowski J."/>
            <person name="Sierra R."/>
            <person name="Euteneuer U."/>
            <person name="Pillet L."/>
            <person name="Moustafa A."/>
            <person name="Platzer M."/>
            <person name="Groth M."/>
            <person name="Szafranski K."/>
            <person name="Schliwa M."/>
        </authorList>
    </citation>
    <scope>NUCLEOTIDE SEQUENCE [LARGE SCALE GENOMIC DNA]</scope>
</reference>
<gene>
    <name evidence="3" type="ORF">RFI_18845</name>
</gene>
<feature type="non-terminal residue" evidence="3">
    <location>
        <position position="164"/>
    </location>
</feature>
<keyword evidence="2" id="KW-1133">Transmembrane helix</keyword>
<sequence length="164" mass="18903">MNQNLAHESHGPDHQQVSESFTTNSESRVFKLYFEWLTKPWTKYCVIIFWATVLLLGLFFAPLLLQETQLTMNSPENTASYVAREKMRKSFKTLIGSNSILIFSQCTAESCINGSEGIEDMSDGGSGACNYKCIQKQLFSKYNEYKQKHNHLFYNFTDLYTSFN</sequence>
<dbReference type="Proteomes" id="UP000023152">
    <property type="component" value="Unassembled WGS sequence"/>
</dbReference>
<comment type="caution">
    <text evidence="3">The sequence shown here is derived from an EMBL/GenBank/DDBJ whole genome shotgun (WGS) entry which is preliminary data.</text>
</comment>
<organism evidence="3 4">
    <name type="scientific">Reticulomyxa filosa</name>
    <dbReference type="NCBI Taxonomy" id="46433"/>
    <lineage>
        <taxon>Eukaryota</taxon>
        <taxon>Sar</taxon>
        <taxon>Rhizaria</taxon>
        <taxon>Retaria</taxon>
        <taxon>Foraminifera</taxon>
        <taxon>Monothalamids</taxon>
        <taxon>Reticulomyxidae</taxon>
        <taxon>Reticulomyxa</taxon>
    </lineage>
</organism>
<keyword evidence="2" id="KW-0812">Transmembrane</keyword>
<dbReference type="AlphaFoldDB" id="X6MXT3"/>
<evidence type="ECO:0000313" key="3">
    <source>
        <dbReference type="EMBL" id="ETO18421.1"/>
    </source>
</evidence>
<name>X6MXT3_RETFI</name>
<evidence type="ECO:0000313" key="4">
    <source>
        <dbReference type="Proteomes" id="UP000023152"/>
    </source>
</evidence>
<protein>
    <submittedName>
        <fullName evidence="3">Uncharacterized protein</fullName>
    </submittedName>
</protein>
<keyword evidence="4" id="KW-1185">Reference proteome</keyword>